<feature type="transmembrane region" description="Helical" evidence="1">
    <location>
        <begin position="123"/>
        <end position="142"/>
    </location>
</feature>
<proteinExistence type="predicted"/>
<keyword evidence="1" id="KW-0472">Membrane</keyword>
<keyword evidence="1" id="KW-1133">Transmembrane helix</keyword>
<protein>
    <submittedName>
        <fullName evidence="2">Uncharacterized protein</fullName>
    </submittedName>
</protein>
<name>A0A371Q297_STRIH</name>
<feature type="transmembrane region" description="Helical" evidence="1">
    <location>
        <begin position="91"/>
        <end position="111"/>
    </location>
</feature>
<sequence length="144" mass="14914">MTNPQYGPAYTPGHPFVAPGAPGTPVAPGMPLAPVAPVAPKKPGHTFAIVVAALLWAITGLALALLAVVFAMVGVWGLASGYSGTELLRDVLKLGFWAVLVIAGLVSLLYVPGFRRLPLPHRLAVLGALACPLPCFYAFLLYSG</sequence>
<comment type="caution">
    <text evidence="2">The sequence shown here is derived from an EMBL/GenBank/DDBJ whole genome shotgun (WGS) entry which is preliminary data.</text>
</comment>
<evidence type="ECO:0000313" key="2">
    <source>
        <dbReference type="EMBL" id="REK88836.1"/>
    </source>
</evidence>
<dbReference type="RefSeq" id="WP_128508505.1">
    <property type="nucleotide sequence ID" value="NZ_QUAC01000148.1"/>
</dbReference>
<dbReference type="EMBL" id="QUAC01000148">
    <property type="protein sequence ID" value="REK88836.1"/>
    <property type="molecule type" value="Genomic_DNA"/>
</dbReference>
<gene>
    <name evidence="2" type="ORF">DY245_19425</name>
</gene>
<accession>A0A371Q297</accession>
<keyword evidence="1" id="KW-0812">Transmembrane</keyword>
<feature type="transmembrane region" description="Helical" evidence="1">
    <location>
        <begin position="47"/>
        <end position="79"/>
    </location>
</feature>
<keyword evidence="3" id="KW-1185">Reference proteome</keyword>
<reference evidence="2 3" key="1">
    <citation type="submission" date="2018-08" db="EMBL/GenBank/DDBJ databases">
        <title>Streptomyces NEAU-D10 sp. nov., a novel Actinomycete isolated from soil.</title>
        <authorList>
            <person name="Jin L."/>
        </authorList>
    </citation>
    <scope>NUCLEOTIDE SEQUENCE [LARGE SCALE GENOMIC DNA]</scope>
    <source>
        <strain evidence="2 3">NEAU-D10</strain>
    </source>
</reference>
<dbReference type="Proteomes" id="UP000262477">
    <property type="component" value="Unassembled WGS sequence"/>
</dbReference>
<dbReference type="AlphaFoldDB" id="A0A371Q297"/>
<evidence type="ECO:0000313" key="3">
    <source>
        <dbReference type="Proteomes" id="UP000262477"/>
    </source>
</evidence>
<evidence type="ECO:0000256" key="1">
    <source>
        <dbReference type="SAM" id="Phobius"/>
    </source>
</evidence>
<organism evidence="2 3">
    <name type="scientific">Streptomyces inhibens</name>
    <dbReference type="NCBI Taxonomy" id="2293571"/>
    <lineage>
        <taxon>Bacteria</taxon>
        <taxon>Bacillati</taxon>
        <taxon>Actinomycetota</taxon>
        <taxon>Actinomycetes</taxon>
        <taxon>Kitasatosporales</taxon>
        <taxon>Streptomycetaceae</taxon>
        <taxon>Streptomyces</taxon>
    </lineage>
</organism>